<reference evidence="6" key="1">
    <citation type="submission" date="2023-03" db="EMBL/GenBank/DDBJ databases">
        <title>Near-Complete genome sequence of Lipomyces tetrasporous NRRL Y-64009, an oleaginous yeast capable of growing on lignocellulosic hydrolysates.</title>
        <authorList>
            <consortium name="Lawrence Berkeley National Laboratory"/>
            <person name="Jagtap S.S."/>
            <person name="Liu J.-J."/>
            <person name="Walukiewicz H.E."/>
            <person name="Pangilinan J."/>
            <person name="Lipzen A."/>
            <person name="Ahrendt S."/>
            <person name="Koriabine M."/>
            <person name="Cobaugh K."/>
            <person name="Salamov A."/>
            <person name="Yoshinaga Y."/>
            <person name="Ng V."/>
            <person name="Daum C."/>
            <person name="Grigoriev I.V."/>
            <person name="Slininger P.J."/>
            <person name="Dien B.S."/>
            <person name="Jin Y.-S."/>
            <person name="Rao C.V."/>
        </authorList>
    </citation>
    <scope>NUCLEOTIDE SEQUENCE</scope>
    <source>
        <strain evidence="6">NRRL Y-64009</strain>
    </source>
</reference>
<dbReference type="Pfam" id="PF04568">
    <property type="entry name" value="IATP"/>
    <property type="match status" value="1"/>
</dbReference>
<name>A0AAD7QKP2_9ASCO</name>
<feature type="coiled-coil region" evidence="5">
    <location>
        <begin position="54"/>
        <end position="89"/>
    </location>
</feature>
<gene>
    <name evidence="6" type="ORF">POJ06DRAFT_45256</name>
</gene>
<comment type="function">
    <text evidence="4">Inhibits the enzyme activity of ATPase.</text>
</comment>
<evidence type="ECO:0000256" key="4">
    <source>
        <dbReference type="RuleBase" id="RU368087"/>
    </source>
</evidence>
<dbReference type="AlphaFoldDB" id="A0AAD7QKP2"/>
<keyword evidence="5" id="KW-0175">Coiled coil</keyword>
<evidence type="ECO:0000256" key="3">
    <source>
        <dbReference type="ARBA" id="ARBA00023128"/>
    </source>
</evidence>
<dbReference type="GO" id="GO:0042030">
    <property type="term" value="F:ATPase inhibitor activity"/>
    <property type="evidence" value="ECO:0007669"/>
    <property type="project" value="InterPro"/>
</dbReference>
<dbReference type="GeneID" id="80886223"/>
<comment type="caution">
    <text evidence="6">The sequence shown here is derived from an EMBL/GenBank/DDBJ whole genome shotgun (WGS) entry which is preliminary data.</text>
</comment>
<comment type="similarity">
    <text evidence="2 4">Belongs to the ATPase inhibitor family.</text>
</comment>
<evidence type="ECO:0000256" key="2">
    <source>
        <dbReference type="ARBA" id="ARBA00010901"/>
    </source>
</evidence>
<evidence type="ECO:0000256" key="1">
    <source>
        <dbReference type="ARBA" id="ARBA00004173"/>
    </source>
</evidence>
<dbReference type="Gene3D" id="1.20.5.500">
    <property type="entry name" value="Single helix bin"/>
    <property type="match status" value="1"/>
</dbReference>
<dbReference type="EMBL" id="JARPMG010000013">
    <property type="protein sequence ID" value="KAJ8096854.1"/>
    <property type="molecule type" value="Genomic_DNA"/>
</dbReference>
<proteinExistence type="inferred from homology"/>
<keyword evidence="3" id="KW-0496">Mitochondrion</keyword>
<evidence type="ECO:0000256" key="5">
    <source>
        <dbReference type="SAM" id="Coils"/>
    </source>
</evidence>
<protein>
    <recommendedName>
        <fullName evidence="4">ATPase inhibitor, mitochondrial</fullName>
    </recommendedName>
</protein>
<keyword evidence="7" id="KW-1185">Reference proteome</keyword>
<dbReference type="InterPro" id="IPR007648">
    <property type="entry name" value="ATPase_inhibitor_mt"/>
</dbReference>
<dbReference type="RefSeq" id="XP_056040304.1">
    <property type="nucleotide sequence ID" value="XM_056191057.1"/>
</dbReference>
<comment type="subcellular location">
    <subcellularLocation>
        <location evidence="1">Mitochondrion</location>
    </subcellularLocation>
</comment>
<accession>A0AAD7QKP2</accession>
<evidence type="ECO:0000313" key="7">
    <source>
        <dbReference type="Proteomes" id="UP001217417"/>
    </source>
</evidence>
<organism evidence="6 7">
    <name type="scientific">Lipomyces tetrasporus</name>
    <dbReference type="NCBI Taxonomy" id="54092"/>
    <lineage>
        <taxon>Eukaryota</taxon>
        <taxon>Fungi</taxon>
        <taxon>Dikarya</taxon>
        <taxon>Ascomycota</taxon>
        <taxon>Saccharomycotina</taxon>
        <taxon>Lipomycetes</taxon>
        <taxon>Lipomycetales</taxon>
        <taxon>Lipomycetaceae</taxon>
        <taxon>Lipomyces</taxon>
    </lineage>
</organism>
<sequence length="89" mass="10095">MLSSIARVALRRSPARLASFRCYSEGATGAPRPGGEKSADTFTKREKAQEDLYVRQVEAQKLKALREALKKQREHLDDIEAHLDELEKK</sequence>
<evidence type="ECO:0000313" key="6">
    <source>
        <dbReference type="EMBL" id="KAJ8096854.1"/>
    </source>
</evidence>
<dbReference type="GO" id="GO:0005739">
    <property type="term" value="C:mitochondrion"/>
    <property type="evidence" value="ECO:0007669"/>
    <property type="project" value="UniProtKB-SubCell"/>
</dbReference>
<dbReference type="Proteomes" id="UP001217417">
    <property type="component" value="Unassembled WGS sequence"/>
</dbReference>